<dbReference type="AlphaFoldDB" id="A0A2N1PJ94"/>
<name>A0A2N1PJ94_9BACT</name>
<reference evidence="2 3" key="1">
    <citation type="journal article" date="2017" name="ISME J.">
        <title>Potential for microbial H2 and metal transformations associated with novel bacteria and archaea in deep terrestrial subsurface sediments.</title>
        <authorList>
            <person name="Hernsdorf A.W."/>
            <person name="Amano Y."/>
            <person name="Miyakawa K."/>
            <person name="Ise K."/>
            <person name="Suzuki Y."/>
            <person name="Anantharaman K."/>
            <person name="Probst A."/>
            <person name="Burstein D."/>
            <person name="Thomas B.C."/>
            <person name="Banfield J.F."/>
        </authorList>
    </citation>
    <scope>NUCLEOTIDE SEQUENCE [LARGE SCALE GENOMIC DNA]</scope>
    <source>
        <strain evidence="2">HGW-Wallbacteria-1</strain>
    </source>
</reference>
<evidence type="ECO:0000313" key="3">
    <source>
        <dbReference type="Proteomes" id="UP000233256"/>
    </source>
</evidence>
<feature type="domain" description="BFD-like [2Fe-2S]-binding" evidence="1">
    <location>
        <begin position="4"/>
        <end position="62"/>
    </location>
</feature>
<proteinExistence type="predicted"/>
<dbReference type="Pfam" id="PF04324">
    <property type="entry name" value="Fer2_BFD"/>
    <property type="match status" value="1"/>
</dbReference>
<dbReference type="Proteomes" id="UP000233256">
    <property type="component" value="Unassembled WGS sequence"/>
</dbReference>
<dbReference type="InterPro" id="IPR041854">
    <property type="entry name" value="BFD-like_2Fe2S-bd_dom_sf"/>
</dbReference>
<evidence type="ECO:0000259" key="1">
    <source>
        <dbReference type="Pfam" id="PF04324"/>
    </source>
</evidence>
<protein>
    <submittedName>
        <fullName evidence="2">NAD(P)H-nitrite reductase</fullName>
    </submittedName>
</protein>
<organism evidence="2 3">
    <name type="scientific">Candidatus Wallbacteria bacterium HGW-Wallbacteria-1</name>
    <dbReference type="NCBI Taxonomy" id="2013854"/>
    <lineage>
        <taxon>Bacteria</taxon>
        <taxon>Candidatus Walliibacteriota</taxon>
    </lineage>
</organism>
<comment type="caution">
    <text evidence="2">The sequence shown here is derived from an EMBL/GenBank/DDBJ whole genome shotgun (WGS) entry which is preliminary data.</text>
</comment>
<dbReference type="EMBL" id="PGXC01000047">
    <property type="protein sequence ID" value="PKK88413.1"/>
    <property type="molecule type" value="Genomic_DNA"/>
</dbReference>
<dbReference type="Gene3D" id="1.10.10.1100">
    <property type="entry name" value="BFD-like [2Fe-2S]-binding domain"/>
    <property type="match status" value="1"/>
</dbReference>
<accession>A0A2N1PJ94</accession>
<evidence type="ECO:0000313" key="2">
    <source>
        <dbReference type="EMBL" id="PKK88413.1"/>
    </source>
</evidence>
<sequence>MSQTVCYCKNVDEITIVSAIRAGAKDLKTIKEMTGACTGNRCKELNPKGSCCSADIAAILARELNQKPVSGCSCCDDDNK</sequence>
<dbReference type="InterPro" id="IPR007419">
    <property type="entry name" value="BFD-like_2Fe2S-bd_dom"/>
</dbReference>
<gene>
    <name evidence="2" type="ORF">CVV64_18845</name>
</gene>